<dbReference type="PIRSF" id="PIRSF000136">
    <property type="entry name" value="LGO_GLO"/>
    <property type="match status" value="1"/>
</dbReference>
<dbReference type="Pfam" id="PF04030">
    <property type="entry name" value="ALO"/>
    <property type="match status" value="1"/>
</dbReference>
<dbReference type="InterPro" id="IPR016171">
    <property type="entry name" value="Vanillyl_alc_oxidase_C-sub2"/>
</dbReference>
<comment type="caution">
    <text evidence="3">The sequence shown here is derived from an EMBL/GenBank/DDBJ whole genome shotgun (WGS) entry which is preliminary data.</text>
</comment>
<name>A0AAW4JEN6_9ACTN</name>
<dbReference type="InterPro" id="IPR036318">
    <property type="entry name" value="FAD-bd_PCMH-like_sf"/>
</dbReference>
<dbReference type="Gene3D" id="1.10.45.10">
    <property type="entry name" value="Vanillyl-alcohol Oxidase, Chain A, domain 4"/>
    <property type="match status" value="1"/>
</dbReference>
<dbReference type="PROSITE" id="PS51387">
    <property type="entry name" value="FAD_PCMH"/>
    <property type="match status" value="1"/>
</dbReference>
<dbReference type="PANTHER" id="PTHR43762">
    <property type="entry name" value="L-GULONOLACTONE OXIDASE"/>
    <property type="match status" value="1"/>
</dbReference>
<dbReference type="SUPFAM" id="SSF56176">
    <property type="entry name" value="FAD-binding/transporter-associated domain-like"/>
    <property type="match status" value="1"/>
</dbReference>
<dbReference type="InterPro" id="IPR006094">
    <property type="entry name" value="Oxid_FAD_bind_N"/>
</dbReference>
<dbReference type="InterPro" id="IPR016166">
    <property type="entry name" value="FAD-bd_PCMH"/>
</dbReference>
<dbReference type="GO" id="GO:0003885">
    <property type="term" value="F:D-arabinono-1,4-lactone oxidase activity"/>
    <property type="evidence" value="ECO:0007669"/>
    <property type="project" value="InterPro"/>
</dbReference>
<evidence type="ECO:0000259" key="2">
    <source>
        <dbReference type="PROSITE" id="PS51387"/>
    </source>
</evidence>
<dbReference type="AlphaFoldDB" id="A0AAW4JEN6"/>
<dbReference type="Proteomes" id="UP000669887">
    <property type="component" value="Unassembled WGS sequence"/>
</dbReference>
<evidence type="ECO:0000313" key="4">
    <source>
        <dbReference type="Proteomes" id="UP000669887"/>
    </source>
</evidence>
<evidence type="ECO:0000256" key="1">
    <source>
        <dbReference type="ARBA" id="ARBA00023002"/>
    </source>
</evidence>
<reference evidence="3" key="1">
    <citation type="submission" date="2021-03" db="EMBL/GenBank/DDBJ databases">
        <title>X isolated from Micromonospora tulbaghiae.</title>
        <authorList>
            <person name="Stennett H.L."/>
        </authorList>
    </citation>
    <scope>NUCLEOTIDE SEQUENCE</scope>
    <source>
        <strain evidence="3">28M1-20</strain>
    </source>
</reference>
<evidence type="ECO:0000313" key="3">
    <source>
        <dbReference type="EMBL" id="MBO4139750.1"/>
    </source>
</evidence>
<organism evidence="3 4">
    <name type="scientific">Micromonospora tulbaghiae</name>
    <dbReference type="NCBI Taxonomy" id="479978"/>
    <lineage>
        <taxon>Bacteria</taxon>
        <taxon>Bacillati</taxon>
        <taxon>Actinomycetota</taxon>
        <taxon>Actinomycetes</taxon>
        <taxon>Micromonosporales</taxon>
        <taxon>Micromonosporaceae</taxon>
        <taxon>Micromonospora</taxon>
    </lineage>
</organism>
<accession>A0AAW4JEN6</accession>
<proteinExistence type="predicted"/>
<dbReference type="EMBL" id="JAGFVQ010000007">
    <property type="protein sequence ID" value="MBO4139750.1"/>
    <property type="molecule type" value="Genomic_DNA"/>
</dbReference>
<dbReference type="Gene3D" id="3.30.465.10">
    <property type="match status" value="1"/>
</dbReference>
<keyword evidence="1" id="KW-0560">Oxidoreductase</keyword>
<dbReference type="RefSeq" id="WP_208576672.1">
    <property type="nucleotide sequence ID" value="NZ_JAGFVQ010000007.1"/>
</dbReference>
<dbReference type="Gene3D" id="3.30.70.2520">
    <property type="match status" value="1"/>
</dbReference>
<dbReference type="Gene3D" id="3.30.70.2530">
    <property type="match status" value="1"/>
</dbReference>
<dbReference type="InterPro" id="IPR016167">
    <property type="entry name" value="FAD-bd_PCMH_sub1"/>
</dbReference>
<dbReference type="InterPro" id="IPR007173">
    <property type="entry name" value="ALO_C"/>
</dbReference>
<dbReference type="GO" id="GO:0071949">
    <property type="term" value="F:FAD binding"/>
    <property type="evidence" value="ECO:0007669"/>
    <property type="project" value="InterPro"/>
</dbReference>
<feature type="domain" description="FAD-binding PCMH-type" evidence="2">
    <location>
        <begin position="12"/>
        <end position="176"/>
    </location>
</feature>
<protein>
    <submittedName>
        <fullName evidence="3">FAD-binding protein</fullName>
    </submittedName>
</protein>
<dbReference type="InterPro" id="IPR010031">
    <property type="entry name" value="FAD_lactone_oxidase-like"/>
</dbReference>
<dbReference type="Gene3D" id="3.30.43.10">
    <property type="entry name" value="Uridine Diphospho-n-acetylenolpyruvylglucosamine Reductase, domain 2"/>
    <property type="match status" value="1"/>
</dbReference>
<sequence>MSAELANWAGNLRFRARRVHRPTTLDEVRAVVAEADHIRALGTRHSFSDIADTAADLVSLEDMPPVTTVDARNATVTVGGGVRYAGLARELHAAGFALPNMASLPHISVAGSCATGTHGSGVRNTILAGAVRSLELVTAGGELVTVQRDDPDFAGVPVNLGALGVVTSLTLDVEPAYEVSTTVYLDLPVRAGLDHFRELMSDAHSVCLFTDWGAPVFNQVWVMARTDDPQPKSPGREWFSATPATRDLHPVSTQSAAACTGQRGVPGPWHTRLPHFRPEFTPSSGEELQSEYAVPAGHAVAALEALGEIAGVIHPVLQICEVRTVAADEFWLSPAYGTDVVTIHFTWIPDADPVRRTIRAVEASLEPFRARPHWAKLTEMPPERIRGLFPRLADFRALTHRYDPGGKFRNDFTDRYLGPAARRGGHGDGGSR</sequence>
<dbReference type="GO" id="GO:0016020">
    <property type="term" value="C:membrane"/>
    <property type="evidence" value="ECO:0007669"/>
    <property type="project" value="InterPro"/>
</dbReference>
<dbReference type="InterPro" id="IPR016169">
    <property type="entry name" value="FAD-bd_PCMH_sub2"/>
</dbReference>
<gene>
    <name evidence="3" type="ORF">J5U46_06270</name>
</gene>
<dbReference type="GO" id="GO:0080049">
    <property type="term" value="F:L-gulono-1,4-lactone dehydrogenase activity"/>
    <property type="evidence" value="ECO:0007669"/>
    <property type="project" value="TreeGrafter"/>
</dbReference>
<dbReference type="Pfam" id="PF01565">
    <property type="entry name" value="FAD_binding_4"/>
    <property type="match status" value="1"/>
</dbReference>
<dbReference type="PANTHER" id="PTHR43762:SF1">
    <property type="entry name" value="D-ARABINONO-1,4-LACTONE OXIDASE"/>
    <property type="match status" value="1"/>
</dbReference>